<dbReference type="InterPro" id="IPR011991">
    <property type="entry name" value="ArsR-like_HTH"/>
</dbReference>
<dbReference type="InterPro" id="IPR036390">
    <property type="entry name" value="WH_DNA-bd_sf"/>
</dbReference>
<dbReference type="CDD" id="cd00090">
    <property type="entry name" value="HTH_ARSR"/>
    <property type="match status" value="1"/>
</dbReference>
<gene>
    <name evidence="3" type="ORF">GCM10011588_02870</name>
</gene>
<dbReference type="PANTHER" id="PTHR38600:SF2">
    <property type="entry name" value="SLL0088 PROTEIN"/>
    <property type="match status" value="1"/>
</dbReference>
<accession>A0A917VKW6</accession>
<dbReference type="GO" id="GO:0003700">
    <property type="term" value="F:DNA-binding transcription factor activity"/>
    <property type="evidence" value="ECO:0007669"/>
    <property type="project" value="InterPro"/>
</dbReference>
<evidence type="ECO:0000256" key="1">
    <source>
        <dbReference type="SAM" id="MobiDB-lite"/>
    </source>
</evidence>
<dbReference type="Pfam" id="PF12840">
    <property type="entry name" value="HTH_20"/>
    <property type="match status" value="1"/>
</dbReference>
<feature type="region of interest" description="Disordered" evidence="1">
    <location>
        <begin position="107"/>
        <end position="138"/>
    </location>
</feature>
<reference evidence="3" key="2">
    <citation type="submission" date="2020-09" db="EMBL/GenBank/DDBJ databases">
        <authorList>
            <person name="Sun Q."/>
            <person name="Zhou Y."/>
        </authorList>
    </citation>
    <scope>NUCLEOTIDE SEQUENCE</scope>
    <source>
        <strain evidence="3">CGMCC 4.3508</strain>
    </source>
</reference>
<proteinExistence type="predicted"/>
<feature type="domain" description="HTH arsR-type" evidence="2">
    <location>
        <begin position="1"/>
        <end position="93"/>
    </location>
</feature>
<dbReference type="Proteomes" id="UP000638263">
    <property type="component" value="Unassembled WGS sequence"/>
</dbReference>
<dbReference type="SUPFAM" id="SSF46785">
    <property type="entry name" value="Winged helix' DNA-binding domain"/>
    <property type="match status" value="1"/>
</dbReference>
<dbReference type="InterPro" id="IPR036388">
    <property type="entry name" value="WH-like_DNA-bd_sf"/>
</dbReference>
<name>A0A917VKW6_9NOCA</name>
<dbReference type="Gene3D" id="1.10.10.10">
    <property type="entry name" value="Winged helix-like DNA-binding domain superfamily/Winged helix DNA-binding domain"/>
    <property type="match status" value="1"/>
</dbReference>
<comment type="caution">
    <text evidence="3">The sequence shown here is derived from an EMBL/GenBank/DDBJ whole genome shotgun (WGS) entry which is preliminary data.</text>
</comment>
<dbReference type="EMBL" id="BMMH01000001">
    <property type="protein sequence ID" value="GGK91891.1"/>
    <property type="molecule type" value="Genomic_DNA"/>
</dbReference>
<dbReference type="RefSeq" id="WP_082681461.1">
    <property type="nucleotide sequence ID" value="NZ_BMMH01000001.1"/>
</dbReference>
<sequence length="138" mass="14801">MTTAVDDELWSAIGDPTRRRMLDLLLAAGDGTATGLSERLPVTRQAVAKHLGVLDRAGLVHATPTGRERRYRVDEAQLTRAVAQLSSVGAAWDARLRRIKSIAEAIQRTGEQDGNPLPLQHRVGAGSSLEPEISDGNG</sequence>
<reference evidence="3" key="1">
    <citation type="journal article" date="2014" name="Int. J. Syst. Evol. Microbiol.">
        <title>Complete genome sequence of Corynebacterium casei LMG S-19264T (=DSM 44701T), isolated from a smear-ripened cheese.</title>
        <authorList>
            <consortium name="US DOE Joint Genome Institute (JGI-PGF)"/>
            <person name="Walter F."/>
            <person name="Albersmeier A."/>
            <person name="Kalinowski J."/>
            <person name="Ruckert C."/>
        </authorList>
    </citation>
    <scope>NUCLEOTIDE SEQUENCE</scope>
    <source>
        <strain evidence="3">CGMCC 4.3508</strain>
    </source>
</reference>
<evidence type="ECO:0000259" key="2">
    <source>
        <dbReference type="PROSITE" id="PS50987"/>
    </source>
</evidence>
<dbReference type="PANTHER" id="PTHR38600">
    <property type="entry name" value="TRANSCRIPTIONAL REGULATORY PROTEIN"/>
    <property type="match status" value="1"/>
</dbReference>
<dbReference type="PROSITE" id="PS50987">
    <property type="entry name" value="HTH_ARSR_2"/>
    <property type="match status" value="1"/>
</dbReference>
<dbReference type="NCBIfam" id="NF033788">
    <property type="entry name" value="HTH_metalloreg"/>
    <property type="match status" value="1"/>
</dbReference>
<protein>
    <submittedName>
        <fullName evidence="3">Transcriptional regulator</fullName>
    </submittedName>
</protein>
<dbReference type="SMART" id="SM00418">
    <property type="entry name" value="HTH_ARSR"/>
    <property type="match status" value="1"/>
</dbReference>
<organism evidence="3 4">
    <name type="scientific">Nocardia jinanensis</name>
    <dbReference type="NCBI Taxonomy" id="382504"/>
    <lineage>
        <taxon>Bacteria</taxon>
        <taxon>Bacillati</taxon>
        <taxon>Actinomycetota</taxon>
        <taxon>Actinomycetes</taxon>
        <taxon>Mycobacteriales</taxon>
        <taxon>Nocardiaceae</taxon>
        <taxon>Nocardia</taxon>
    </lineage>
</organism>
<dbReference type="AlphaFoldDB" id="A0A917VKW6"/>
<evidence type="ECO:0000313" key="3">
    <source>
        <dbReference type="EMBL" id="GGK91891.1"/>
    </source>
</evidence>
<dbReference type="InterPro" id="IPR001845">
    <property type="entry name" value="HTH_ArsR_DNA-bd_dom"/>
</dbReference>
<dbReference type="PRINTS" id="PR00778">
    <property type="entry name" value="HTHARSR"/>
</dbReference>
<evidence type="ECO:0000313" key="4">
    <source>
        <dbReference type="Proteomes" id="UP000638263"/>
    </source>
</evidence>
<keyword evidence="4" id="KW-1185">Reference proteome</keyword>